<keyword evidence="1" id="KW-0812">Transmembrane</keyword>
<protein>
    <submittedName>
        <fullName evidence="2">Uncharacterized protein</fullName>
    </submittedName>
</protein>
<gene>
    <name evidence="2" type="ORF">ACFOE0_05090</name>
</gene>
<accession>A0ABV7GA38</accession>
<feature type="transmembrane region" description="Helical" evidence="1">
    <location>
        <begin position="7"/>
        <end position="27"/>
    </location>
</feature>
<sequence>MMILETKLLLALLLMISVVVVVGWIWWMELEQESLNLKFLLADSLINSSEGPQQDDSHLTSLRSLIEAGKGGQNK</sequence>
<keyword evidence="3" id="KW-1185">Reference proteome</keyword>
<dbReference type="EMBL" id="JBHRTD010000006">
    <property type="protein sequence ID" value="MFC3137563.1"/>
    <property type="molecule type" value="Genomic_DNA"/>
</dbReference>
<proteinExistence type="predicted"/>
<reference evidence="3" key="1">
    <citation type="journal article" date="2019" name="Int. J. Syst. Evol. Microbiol.">
        <title>The Global Catalogue of Microorganisms (GCM) 10K type strain sequencing project: providing services to taxonomists for standard genome sequencing and annotation.</title>
        <authorList>
            <consortium name="The Broad Institute Genomics Platform"/>
            <consortium name="The Broad Institute Genome Sequencing Center for Infectious Disease"/>
            <person name="Wu L."/>
            <person name="Ma J."/>
        </authorList>
    </citation>
    <scope>NUCLEOTIDE SEQUENCE [LARGE SCALE GENOMIC DNA]</scope>
    <source>
        <strain evidence="3">KCTC 52277</strain>
    </source>
</reference>
<organism evidence="2 3">
    <name type="scientific">Shewanella submarina</name>
    <dbReference type="NCBI Taxonomy" id="2016376"/>
    <lineage>
        <taxon>Bacteria</taxon>
        <taxon>Pseudomonadati</taxon>
        <taxon>Pseudomonadota</taxon>
        <taxon>Gammaproteobacteria</taxon>
        <taxon>Alteromonadales</taxon>
        <taxon>Shewanellaceae</taxon>
        <taxon>Shewanella</taxon>
    </lineage>
</organism>
<evidence type="ECO:0000313" key="2">
    <source>
        <dbReference type="EMBL" id="MFC3137563.1"/>
    </source>
</evidence>
<dbReference type="Proteomes" id="UP001595621">
    <property type="component" value="Unassembled WGS sequence"/>
</dbReference>
<keyword evidence="1" id="KW-1133">Transmembrane helix</keyword>
<comment type="caution">
    <text evidence="2">The sequence shown here is derived from an EMBL/GenBank/DDBJ whole genome shotgun (WGS) entry which is preliminary data.</text>
</comment>
<keyword evidence="1" id="KW-0472">Membrane</keyword>
<evidence type="ECO:0000256" key="1">
    <source>
        <dbReference type="SAM" id="Phobius"/>
    </source>
</evidence>
<name>A0ABV7GA38_9GAMM</name>
<evidence type="ECO:0000313" key="3">
    <source>
        <dbReference type="Proteomes" id="UP001595621"/>
    </source>
</evidence>
<dbReference type="RefSeq" id="WP_248935177.1">
    <property type="nucleotide sequence ID" value="NZ_JAKILF010000002.1"/>
</dbReference>